<protein>
    <recommendedName>
        <fullName evidence="5">DUF2690 domain-containing protein</fullName>
    </recommendedName>
</protein>
<evidence type="ECO:0000313" key="3">
    <source>
        <dbReference type="EMBL" id="GEB51093.1"/>
    </source>
</evidence>
<keyword evidence="2" id="KW-0732">Signal</keyword>
<feature type="chain" id="PRO_5021232575" description="DUF2690 domain-containing protein" evidence="2">
    <location>
        <begin position="29"/>
        <end position="177"/>
    </location>
</feature>
<name>A0A4Y3R2V1_STRCI</name>
<gene>
    <name evidence="3" type="ORF">SCA03_36440</name>
</gene>
<keyword evidence="4" id="KW-1185">Reference proteome</keyword>
<evidence type="ECO:0008006" key="5">
    <source>
        <dbReference type="Google" id="ProtNLM"/>
    </source>
</evidence>
<feature type="signal peptide" evidence="2">
    <location>
        <begin position="1"/>
        <end position="28"/>
    </location>
</feature>
<evidence type="ECO:0000313" key="4">
    <source>
        <dbReference type="Proteomes" id="UP000319210"/>
    </source>
</evidence>
<evidence type="ECO:0000256" key="1">
    <source>
        <dbReference type="SAM" id="MobiDB-lite"/>
    </source>
</evidence>
<dbReference type="RefSeq" id="WP_030882378.1">
    <property type="nucleotide sequence ID" value="NZ_BJMM01000018.1"/>
</dbReference>
<dbReference type="Proteomes" id="UP000319210">
    <property type="component" value="Unassembled WGS sequence"/>
</dbReference>
<organism evidence="3 4">
    <name type="scientific">Streptomyces cacaoi</name>
    <dbReference type="NCBI Taxonomy" id="1898"/>
    <lineage>
        <taxon>Bacteria</taxon>
        <taxon>Bacillati</taxon>
        <taxon>Actinomycetota</taxon>
        <taxon>Actinomycetes</taxon>
        <taxon>Kitasatosporales</taxon>
        <taxon>Streptomycetaceae</taxon>
        <taxon>Streptomyces</taxon>
    </lineage>
</organism>
<dbReference type="OrthoDB" id="3693320at2"/>
<dbReference type="EMBL" id="BJMM01000018">
    <property type="protein sequence ID" value="GEB51093.1"/>
    <property type="molecule type" value="Genomic_DNA"/>
</dbReference>
<accession>A0A4Y3R2V1</accession>
<reference evidence="3 4" key="1">
    <citation type="submission" date="2019-06" db="EMBL/GenBank/DDBJ databases">
        <title>Whole genome shotgun sequence of Streptomyces cacaoi subsp. cacaoi NBRC 12748.</title>
        <authorList>
            <person name="Hosoyama A."/>
            <person name="Uohara A."/>
            <person name="Ohji S."/>
            <person name="Ichikawa N."/>
        </authorList>
    </citation>
    <scope>NUCLEOTIDE SEQUENCE [LARGE SCALE GENOMIC DNA]</scope>
    <source>
        <strain evidence="3 4">NBRC 12748</strain>
    </source>
</reference>
<dbReference type="AlphaFoldDB" id="A0A4Y3R2V1"/>
<proteinExistence type="predicted"/>
<comment type="caution">
    <text evidence="3">The sequence shown here is derived from an EMBL/GenBank/DDBJ whole genome shotgun (WGS) entry which is preliminary data.</text>
</comment>
<sequence length="177" mass="19415">MRISLSSKAVVAAAACAVAVLPAGAASAGDGPKPQQDEKATTMSTAPAPEGNPHSRTAQASGVCSDAYQIGNKRYIKRKGQVIGTVRQFYSPSCNRNYGYLWVWQSFRNTHKNYATNIAVYDFNTKKLVGLRQWHRTNAQEFWSGPAATVRHCTAARGMIKARYDSKQSFAYSSKRC</sequence>
<evidence type="ECO:0000256" key="2">
    <source>
        <dbReference type="SAM" id="SignalP"/>
    </source>
</evidence>
<feature type="region of interest" description="Disordered" evidence="1">
    <location>
        <begin position="25"/>
        <end position="60"/>
    </location>
</feature>